<feature type="domain" description="F-box" evidence="2">
    <location>
        <begin position="128"/>
        <end position="171"/>
    </location>
</feature>
<comment type="caution">
    <text evidence="3">The sequence shown here is derived from an EMBL/GenBank/DDBJ whole genome shotgun (WGS) entry which is preliminary data.</text>
</comment>
<feature type="compositionally biased region" description="Low complexity" evidence="1">
    <location>
        <begin position="52"/>
        <end position="73"/>
    </location>
</feature>
<keyword evidence="4" id="KW-1185">Reference proteome</keyword>
<evidence type="ECO:0000313" key="4">
    <source>
        <dbReference type="Proteomes" id="UP000268093"/>
    </source>
</evidence>
<dbReference type="SUPFAM" id="SSF52047">
    <property type="entry name" value="RNI-like"/>
    <property type="match status" value="1"/>
</dbReference>
<organism evidence="3 4">
    <name type="scientific">Jimgerdemannia flammicorona</name>
    <dbReference type="NCBI Taxonomy" id="994334"/>
    <lineage>
        <taxon>Eukaryota</taxon>
        <taxon>Fungi</taxon>
        <taxon>Fungi incertae sedis</taxon>
        <taxon>Mucoromycota</taxon>
        <taxon>Mucoromycotina</taxon>
        <taxon>Endogonomycetes</taxon>
        <taxon>Endogonales</taxon>
        <taxon>Endogonaceae</taxon>
        <taxon>Jimgerdemannia</taxon>
    </lineage>
</organism>
<dbReference type="EMBL" id="RBNI01011892">
    <property type="protein sequence ID" value="RUP43041.1"/>
    <property type="molecule type" value="Genomic_DNA"/>
</dbReference>
<dbReference type="InterPro" id="IPR001810">
    <property type="entry name" value="F-box_dom"/>
</dbReference>
<dbReference type="OrthoDB" id="550575at2759"/>
<dbReference type="SUPFAM" id="SSF81383">
    <property type="entry name" value="F-box domain"/>
    <property type="match status" value="1"/>
</dbReference>
<dbReference type="Proteomes" id="UP000268093">
    <property type="component" value="Unassembled WGS sequence"/>
</dbReference>
<dbReference type="AlphaFoldDB" id="A0A433CWT3"/>
<protein>
    <recommendedName>
        <fullName evidence="2">F-box domain-containing protein</fullName>
    </recommendedName>
</protein>
<dbReference type="Gene3D" id="1.20.1280.50">
    <property type="match status" value="1"/>
</dbReference>
<sequence>MGSMTLRIHICLLSYIFNTRQLSTTIPTHHTPVPLSPPTPRNMMFSNLRLSQPPATQPNNNKPQQQQILAAQQHHNSSPLPTQVHAAMFFAPSPPDIKAPPHSPTKSSLSLSTTSPQPDALALAVAQTIPSELILHIFKYVTTTRDLRNCLLACRAWCHCGVELFWHKPVFYNPYPLVRMICVLGLVNPTFPYALFVRRLNLSNLSEDVSDSILARLAGCERLERITLAGCRKLTDSGLCKLLEGGTVVQTVVGDDNATPPNSTTTIAIPQGALVPGCGATLIAMDLSDLTELTDVAILAIAERCPRLQGLNLSN</sequence>
<feature type="non-terminal residue" evidence="3">
    <location>
        <position position="315"/>
    </location>
</feature>
<dbReference type="InterPro" id="IPR006553">
    <property type="entry name" value="Leu-rich_rpt_Cys-con_subtyp"/>
</dbReference>
<evidence type="ECO:0000259" key="2">
    <source>
        <dbReference type="Pfam" id="PF12937"/>
    </source>
</evidence>
<reference evidence="3 4" key="1">
    <citation type="journal article" date="2018" name="New Phytol.">
        <title>Phylogenomics of Endogonaceae and evolution of mycorrhizas within Mucoromycota.</title>
        <authorList>
            <person name="Chang Y."/>
            <person name="Desiro A."/>
            <person name="Na H."/>
            <person name="Sandor L."/>
            <person name="Lipzen A."/>
            <person name="Clum A."/>
            <person name="Barry K."/>
            <person name="Grigoriev I.V."/>
            <person name="Martin F.M."/>
            <person name="Stajich J.E."/>
            <person name="Smith M.E."/>
            <person name="Bonito G."/>
            <person name="Spatafora J.W."/>
        </authorList>
    </citation>
    <scope>NUCLEOTIDE SEQUENCE [LARGE SCALE GENOMIC DNA]</scope>
    <source>
        <strain evidence="3 4">GMNB39</strain>
    </source>
</reference>
<dbReference type="InterPro" id="IPR036047">
    <property type="entry name" value="F-box-like_dom_sf"/>
</dbReference>
<proteinExistence type="predicted"/>
<evidence type="ECO:0000313" key="3">
    <source>
        <dbReference type="EMBL" id="RUP43041.1"/>
    </source>
</evidence>
<dbReference type="Pfam" id="PF12937">
    <property type="entry name" value="F-box-like"/>
    <property type="match status" value="1"/>
</dbReference>
<accession>A0A433CWT3</accession>
<name>A0A433CWT3_9FUNG</name>
<gene>
    <name evidence="3" type="ORF">BC936DRAFT_137726</name>
</gene>
<dbReference type="Gene3D" id="3.80.10.10">
    <property type="entry name" value="Ribonuclease Inhibitor"/>
    <property type="match status" value="1"/>
</dbReference>
<evidence type="ECO:0000256" key="1">
    <source>
        <dbReference type="SAM" id="MobiDB-lite"/>
    </source>
</evidence>
<dbReference type="InterPro" id="IPR032675">
    <property type="entry name" value="LRR_dom_sf"/>
</dbReference>
<feature type="region of interest" description="Disordered" evidence="1">
    <location>
        <begin position="49"/>
        <end position="76"/>
    </location>
</feature>
<dbReference type="SMART" id="SM00367">
    <property type="entry name" value="LRR_CC"/>
    <property type="match status" value="2"/>
</dbReference>